<dbReference type="InterPro" id="IPR017937">
    <property type="entry name" value="Thioredoxin_CS"/>
</dbReference>
<dbReference type="GO" id="GO:0030313">
    <property type="term" value="C:cell envelope"/>
    <property type="evidence" value="ECO:0007669"/>
    <property type="project" value="UniProtKB-SubCell"/>
</dbReference>
<dbReference type="InterPro" id="IPR036249">
    <property type="entry name" value="Thioredoxin-like_sf"/>
</dbReference>
<evidence type="ECO:0000256" key="3">
    <source>
        <dbReference type="ARBA" id="ARBA00023157"/>
    </source>
</evidence>
<dbReference type="EMBL" id="VSSQ01067738">
    <property type="protein sequence ID" value="MPN20077.1"/>
    <property type="molecule type" value="Genomic_DNA"/>
</dbReference>
<dbReference type="InterPro" id="IPR000866">
    <property type="entry name" value="AhpC/TSA"/>
</dbReference>
<dbReference type="PANTHER" id="PTHR42852">
    <property type="entry name" value="THIOL:DISULFIDE INTERCHANGE PROTEIN DSBE"/>
    <property type="match status" value="1"/>
</dbReference>
<dbReference type="GO" id="GO:0016209">
    <property type="term" value="F:antioxidant activity"/>
    <property type="evidence" value="ECO:0007669"/>
    <property type="project" value="InterPro"/>
</dbReference>
<comment type="subcellular location">
    <subcellularLocation>
        <location evidence="1">Cell envelope</location>
    </subcellularLocation>
</comment>
<dbReference type="InterPro" id="IPR050553">
    <property type="entry name" value="Thioredoxin_ResA/DsbE_sf"/>
</dbReference>
<organism evidence="6">
    <name type="scientific">bioreactor metagenome</name>
    <dbReference type="NCBI Taxonomy" id="1076179"/>
    <lineage>
        <taxon>unclassified sequences</taxon>
        <taxon>metagenomes</taxon>
        <taxon>ecological metagenomes</taxon>
    </lineage>
</organism>
<keyword evidence="4" id="KW-0676">Redox-active center</keyword>
<keyword evidence="2" id="KW-0201">Cytochrome c-type biogenesis</keyword>
<sequence>MIAASERGDKKLSDSLYKYEERIILNFVQNHPDSYYSANQLFYHSSEKNLEEVAALYDNFTERVKNSMDGKNVAERIATLKLVKVGLKALDFTQKDTLGKEVHLSDYKGKYVLLEFWASWCGPCRAEGPNIYKAYQKFKDSGLIILAVSLDKDATQWKKAIVKDNLPWIHVSDLKYYKNEVAELYGVHAIPANFLISPEGKIIAKDLRGEKLHEVLGQIFK</sequence>
<dbReference type="SUPFAM" id="SSF52833">
    <property type="entry name" value="Thioredoxin-like"/>
    <property type="match status" value="1"/>
</dbReference>
<dbReference type="Gene3D" id="3.40.30.10">
    <property type="entry name" value="Glutaredoxin"/>
    <property type="match status" value="1"/>
</dbReference>
<dbReference type="Pfam" id="PF00578">
    <property type="entry name" value="AhpC-TSA"/>
    <property type="match status" value="1"/>
</dbReference>
<dbReference type="PROSITE" id="PS51352">
    <property type="entry name" value="THIOREDOXIN_2"/>
    <property type="match status" value="1"/>
</dbReference>
<protein>
    <submittedName>
        <fullName evidence="6">Thiol-disulfide oxidoreductase ResA</fullName>
    </submittedName>
</protein>
<dbReference type="GO" id="GO:0017004">
    <property type="term" value="P:cytochrome complex assembly"/>
    <property type="evidence" value="ECO:0007669"/>
    <property type="project" value="UniProtKB-KW"/>
</dbReference>
<accession>A0A645FZT7</accession>
<comment type="caution">
    <text evidence="6">The sequence shown here is derived from an EMBL/GenBank/DDBJ whole genome shotgun (WGS) entry which is preliminary data.</text>
</comment>
<dbReference type="AlphaFoldDB" id="A0A645FZT7"/>
<dbReference type="PANTHER" id="PTHR42852:SF6">
    <property type="entry name" value="THIOL:DISULFIDE INTERCHANGE PROTEIN DSBE"/>
    <property type="match status" value="1"/>
</dbReference>
<evidence type="ECO:0000313" key="6">
    <source>
        <dbReference type="EMBL" id="MPN20077.1"/>
    </source>
</evidence>
<reference evidence="6" key="1">
    <citation type="submission" date="2019-08" db="EMBL/GenBank/DDBJ databases">
        <authorList>
            <person name="Kucharzyk K."/>
            <person name="Murdoch R.W."/>
            <person name="Higgins S."/>
            <person name="Loffler F."/>
        </authorList>
    </citation>
    <scope>NUCLEOTIDE SEQUENCE</scope>
</reference>
<dbReference type="PROSITE" id="PS00194">
    <property type="entry name" value="THIOREDOXIN_1"/>
    <property type="match status" value="1"/>
</dbReference>
<feature type="domain" description="Thioredoxin" evidence="5">
    <location>
        <begin position="83"/>
        <end position="221"/>
    </location>
</feature>
<name>A0A645FZT7_9ZZZZ</name>
<evidence type="ECO:0000256" key="4">
    <source>
        <dbReference type="ARBA" id="ARBA00023284"/>
    </source>
</evidence>
<dbReference type="InterPro" id="IPR013766">
    <property type="entry name" value="Thioredoxin_domain"/>
</dbReference>
<dbReference type="CDD" id="cd02966">
    <property type="entry name" value="TlpA_like_family"/>
    <property type="match status" value="1"/>
</dbReference>
<dbReference type="GO" id="GO:0016491">
    <property type="term" value="F:oxidoreductase activity"/>
    <property type="evidence" value="ECO:0007669"/>
    <property type="project" value="InterPro"/>
</dbReference>
<proteinExistence type="predicted"/>
<evidence type="ECO:0000256" key="1">
    <source>
        <dbReference type="ARBA" id="ARBA00004196"/>
    </source>
</evidence>
<evidence type="ECO:0000256" key="2">
    <source>
        <dbReference type="ARBA" id="ARBA00022748"/>
    </source>
</evidence>
<gene>
    <name evidence="6" type="primary">resA_114</name>
    <name evidence="6" type="ORF">SDC9_167454</name>
</gene>
<keyword evidence="3" id="KW-1015">Disulfide bond</keyword>
<evidence type="ECO:0000259" key="5">
    <source>
        <dbReference type="PROSITE" id="PS51352"/>
    </source>
</evidence>